<feature type="transmembrane region" description="Helical" evidence="1">
    <location>
        <begin position="45"/>
        <end position="66"/>
    </location>
</feature>
<feature type="domain" description="CAAX prenyl protease 2/Lysostaphin resistance protein A-like" evidence="3">
    <location>
        <begin position="52"/>
        <end position="133"/>
    </location>
</feature>
<gene>
    <name evidence="4" type="ORF">EPI10_033552</name>
</gene>
<evidence type="ECO:0000313" key="5">
    <source>
        <dbReference type="Proteomes" id="UP000325315"/>
    </source>
</evidence>
<keyword evidence="4" id="KW-0645">Protease</keyword>
<feature type="signal peptide" evidence="2">
    <location>
        <begin position="1"/>
        <end position="18"/>
    </location>
</feature>
<feature type="transmembrane region" description="Helical" evidence="1">
    <location>
        <begin position="163"/>
        <end position="185"/>
    </location>
</feature>
<proteinExistence type="predicted"/>
<evidence type="ECO:0000256" key="2">
    <source>
        <dbReference type="SAM" id="SignalP"/>
    </source>
</evidence>
<dbReference type="PANTHER" id="PTHR43592:SF20">
    <property type="entry name" value="ALPHA_BETA-HYDROLASES SUPERFAMILY PROTEIN"/>
    <property type="match status" value="1"/>
</dbReference>
<feature type="transmembrane region" description="Helical" evidence="1">
    <location>
        <begin position="78"/>
        <end position="95"/>
    </location>
</feature>
<dbReference type="Pfam" id="PF02517">
    <property type="entry name" value="Rce1-like"/>
    <property type="match status" value="1"/>
</dbReference>
<protein>
    <submittedName>
        <fullName evidence="4">CAAX amino terminal protease</fullName>
    </submittedName>
</protein>
<feature type="transmembrane region" description="Helical" evidence="1">
    <location>
        <begin position="130"/>
        <end position="151"/>
    </location>
</feature>
<accession>A0A5B6X8K5</accession>
<keyword evidence="1" id="KW-0472">Membrane</keyword>
<evidence type="ECO:0000259" key="3">
    <source>
        <dbReference type="Pfam" id="PF02517"/>
    </source>
</evidence>
<evidence type="ECO:0000256" key="1">
    <source>
        <dbReference type="SAM" id="Phobius"/>
    </source>
</evidence>
<keyword evidence="5" id="KW-1185">Reference proteome</keyword>
<evidence type="ECO:0000313" key="4">
    <source>
        <dbReference type="EMBL" id="KAA3490023.1"/>
    </source>
</evidence>
<dbReference type="Proteomes" id="UP000325315">
    <property type="component" value="Unassembled WGS sequence"/>
</dbReference>
<keyword evidence="1" id="KW-1133">Transmembrane helix</keyword>
<dbReference type="GO" id="GO:0004175">
    <property type="term" value="F:endopeptidase activity"/>
    <property type="evidence" value="ECO:0007669"/>
    <property type="project" value="UniProtKB-ARBA"/>
</dbReference>
<reference evidence="5" key="1">
    <citation type="journal article" date="2019" name="Plant Biotechnol. J.">
        <title>Genome sequencing of the Australian wild diploid species Gossypium australe highlights disease resistance and delayed gland morphogenesis.</title>
        <authorList>
            <person name="Cai Y."/>
            <person name="Cai X."/>
            <person name="Wang Q."/>
            <person name="Wang P."/>
            <person name="Zhang Y."/>
            <person name="Cai C."/>
            <person name="Xu Y."/>
            <person name="Wang K."/>
            <person name="Zhou Z."/>
            <person name="Wang C."/>
            <person name="Geng S."/>
            <person name="Li B."/>
            <person name="Dong Q."/>
            <person name="Hou Y."/>
            <person name="Wang H."/>
            <person name="Ai P."/>
            <person name="Liu Z."/>
            <person name="Yi F."/>
            <person name="Sun M."/>
            <person name="An G."/>
            <person name="Cheng J."/>
            <person name="Zhang Y."/>
            <person name="Shi Q."/>
            <person name="Xie Y."/>
            <person name="Shi X."/>
            <person name="Chang Y."/>
            <person name="Huang F."/>
            <person name="Chen Y."/>
            <person name="Hong S."/>
            <person name="Mi L."/>
            <person name="Sun Q."/>
            <person name="Zhang L."/>
            <person name="Zhou B."/>
            <person name="Peng R."/>
            <person name="Zhang X."/>
            <person name="Liu F."/>
        </authorList>
    </citation>
    <scope>NUCLEOTIDE SEQUENCE [LARGE SCALE GENOMIC DNA]</scope>
    <source>
        <strain evidence="5">cv. PA1801</strain>
    </source>
</reference>
<organism evidence="4 5">
    <name type="scientific">Gossypium australe</name>
    <dbReference type="NCBI Taxonomy" id="47621"/>
    <lineage>
        <taxon>Eukaryota</taxon>
        <taxon>Viridiplantae</taxon>
        <taxon>Streptophyta</taxon>
        <taxon>Embryophyta</taxon>
        <taxon>Tracheophyta</taxon>
        <taxon>Spermatophyta</taxon>
        <taxon>Magnoliopsida</taxon>
        <taxon>eudicotyledons</taxon>
        <taxon>Gunneridae</taxon>
        <taxon>Pentapetalae</taxon>
        <taxon>rosids</taxon>
        <taxon>malvids</taxon>
        <taxon>Malvales</taxon>
        <taxon>Malvaceae</taxon>
        <taxon>Malvoideae</taxon>
        <taxon>Gossypium</taxon>
    </lineage>
</organism>
<comment type="caution">
    <text evidence="4">The sequence shown here is derived from an EMBL/GenBank/DDBJ whole genome shotgun (WGS) entry which is preliminary data.</text>
</comment>
<dbReference type="PANTHER" id="PTHR43592">
    <property type="entry name" value="CAAX AMINO TERMINAL PROTEASE"/>
    <property type="match status" value="1"/>
</dbReference>
<dbReference type="GO" id="GO:0080120">
    <property type="term" value="P:CAAX-box protein maturation"/>
    <property type="evidence" value="ECO:0007669"/>
    <property type="project" value="UniProtKB-ARBA"/>
</dbReference>
<dbReference type="AlphaFoldDB" id="A0A5B6X8K5"/>
<dbReference type="InterPro" id="IPR003675">
    <property type="entry name" value="Rce1/LyrA-like_dom"/>
</dbReference>
<dbReference type="EMBL" id="SMMG02000001">
    <property type="protein sequence ID" value="KAA3490023.1"/>
    <property type="molecule type" value="Genomic_DNA"/>
</dbReference>
<dbReference type="OrthoDB" id="5954035at2759"/>
<dbReference type="GO" id="GO:0006508">
    <property type="term" value="P:proteolysis"/>
    <property type="evidence" value="ECO:0007669"/>
    <property type="project" value="UniProtKB-KW"/>
</dbReference>
<keyword evidence="2" id="KW-0732">Signal</keyword>
<sequence length="199" mass="21660">MGLIGGVILVVSIQSVNSLLGCVSWSWPSNPLPSSLDLVARLKVYGKLLVFAVRGIATATGIVLIEELVFRSWLPDEIAADFGYHWGIIISGLAFSLFQRSLMAIPGLWLLSLALSGIRHRNEGSLSVPIGLRTGIMASSFVLQTSGFLIYKANHPLWVTEAYPFQPFSGVVGVAFALLLATIVYPRQPLDHKNLKEEL</sequence>
<keyword evidence="1" id="KW-0812">Transmembrane</keyword>
<feature type="chain" id="PRO_5022980511" evidence="2">
    <location>
        <begin position="19"/>
        <end position="199"/>
    </location>
</feature>
<name>A0A5B6X8K5_9ROSI</name>
<keyword evidence="4" id="KW-0378">Hydrolase</keyword>